<sequence>MRLPSPSRFRVLFCVCAATVLVLSLLPPEVPGPTTGWDKSNHVLAFGVLTALAARAWPGRPWPVVAGLLGYGGLIEVLQALTSYREASWFDLCADAVGIGVGMLLSYRVIRA</sequence>
<comment type="caution">
    <text evidence="2">The sequence shown here is derived from an EMBL/GenBank/DDBJ whole genome shotgun (WGS) entry which is preliminary data.</text>
</comment>
<accession>A0A4Q7S7K6</accession>
<name>A0A4Q7S7K6_9BURK</name>
<dbReference type="Proteomes" id="UP000291078">
    <property type="component" value="Unassembled WGS sequence"/>
</dbReference>
<evidence type="ECO:0000259" key="1">
    <source>
        <dbReference type="Pfam" id="PF04892"/>
    </source>
</evidence>
<dbReference type="Pfam" id="PF04892">
    <property type="entry name" value="VanZ"/>
    <property type="match status" value="1"/>
</dbReference>
<dbReference type="PANTHER" id="PTHR28008:SF1">
    <property type="entry name" value="DOMAIN PROTEIN, PUTATIVE (AFU_ORTHOLOGUE AFUA_3G10980)-RELATED"/>
    <property type="match status" value="1"/>
</dbReference>
<reference evidence="2 3" key="1">
    <citation type="journal article" date="2015" name="Stand. Genomic Sci.">
        <title>Genomic Encyclopedia of Bacterial and Archaeal Type Strains, Phase III: the genomes of soil and plant-associated and newly described type strains.</title>
        <authorList>
            <person name="Whitman W.B."/>
            <person name="Woyke T."/>
            <person name="Klenk H.P."/>
            <person name="Zhou Y."/>
            <person name="Lilburn T.G."/>
            <person name="Beck B.J."/>
            <person name="De Vos P."/>
            <person name="Vandamme P."/>
            <person name="Eisen J.A."/>
            <person name="Garrity G."/>
            <person name="Hugenholtz P."/>
            <person name="Kyrpides N.C."/>
        </authorList>
    </citation>
    <scope>NUCLEOTIDE SEQUENCE [LARGE SCALE GENOMIC DNA]</scope>
    <source>
        <strain evidence="2 3">ASC-9842</strain>
    </source>
</reference>
<gene>
    <name evidence="2" type="ORF">EV147_1298</name>
</gene>
<evidence type="ECO:0000313" key="2">
    <source>
        <dbReference type="EMBL" id="RZT42273.1"/>
    </source>
</evidence>
<protein>
    <submittedName>
        <fullName evidence="2">VanZ like protein</fullName>
    </submittedName>
</protein>
<organism evidence="2 3">
    <name type="scientific">Cupriavidus agavae</name>
    <dbReference type="NCBI Taxonomy" id="1001822"/>
    <lineage>
        <taxon>Bacteria</taxon>
        <taxon>Pseudomonadati</taxon>
        <taxon>Pseudomonadota</taxon>
        <taxon>Betaproteobacteria</taxon>
        <taxon>Burkholderiales</taxon>
        <taxon>Burkholderiaceae</taxon>
        <taxon>Cupriavidus</taxon>
    </lineage>
</organism>
<dbReference type="RefSeq" id="WP_130390255.1">
    <property type="nucleotide sequence ID" value="NZ_SGXM01000001.1"/>
</dbReference>
<dbReference type="PANTHER" id="PTHR28008">
    <property type="entry name" value="DOMAIN PROTEIN, PUTATIVE (AFU_ORTHOLOGUE AFUA_3G10980)-RELATED"/>
    <property type="match status" value="1"/>
</dbReference>
<dbReference type="AlphaFoldDB" id="A0A4Q7S7K6"/>
<feature type="domain" description="VanZ-like" evidence="1">
    <location>
        <begin position="37"/>
        <end position="107"/>
    </location>
</feature>
<dbReference type="EMBL" id="SGXM01000001">
    <property type="protein sequence ID" value="RZT42273.1"/>
    <property type="molecule type" value="Genomic_DNA"/>
</dbReference>
<dbReference type="OrthoDB" id="5568182at2"/>
<keyword evidence="3" id="KW-1185">Reference proteome</keyword>
<evidence type="ECO:0000313" key="3">
    <source>
        <dbReference type="Proteomes" id="UP000291078"/>
    </source>
</evidence>
<dbReference type="InterPro" id="IPR006976">
    <property type="entry name" value="VanZ-like"/>
</dbReference>
<proteinExistence type="predicted"/>